<reference evidence="3 4" key="1">
    <citation type="submission" date="2020-08" db="EMBL/GenBank/DDBJ databases">
        <title>Bridging the membrane lipid divide: bacteria of the FCB group superphylum have the potential to synthesize archaeal ether lipids.</title>
        <authorList>
            <person name="Villanueva L."/>
            <person name="Von Meijenfeldt F.A.B."/>
            <person name="Westbye A.B."/>
            <person name="Yadav S."/>
            <person name="Hopmans E.C."/>
            <person name="Dutilh B.E."/>
            <person name="Sinninghe Damste J.S."/>
        </authorList>
    </citation>
    <scope>NUCLEOTIDE SEQUENCE [LARGE SCALE GENOMIC DNA]</scope>
    <source>
        <strain evidence="3">NIOZ-UU82</strain>
    </source>
</reference>
<feature type="domain" description="DUF4143" evidence="2">
    <location>
        <begin position="179"/>
        <end position="336"/>
    </location>
</feature>
<evidence type="ECO:0000313" key="3">
    <source>
        <dbReference type="EMBL" id="MBC8198737.1"/>
    </source>
</evidence>
<accession>A0A8J6N6M6</accession>
<dbReference type="Pfam" id="PF13635">
    <property type="entry name" value="DUF4143"/>
    <property type="match status" value="1"/>
</dbReference>
<dbReference type="GO" id="GO:0005524">
    <property type="term" value="F:ATP binding"/>
    <property type="evidence" value="ECO:0007669"/>
    <property type="project" value="UniProtKB-KW"/>
</dbReference>
<dbReference type="InterPro" id="IPR027417">
    <property type="entry name" value="P-loop_NTPase"/>
</dbReference>
<protein>
    <submittedName>
        <fullName evidence="3">ATP-binding protein</fullName>
    </submittedName>
</protein>
<evidence type="ECO:0000259" key="1">
    <source>
        <dbReference type="Pfam" id="PF13173"/>
    </source>
</evidence>
<dbReference type="InterPro" id="IPR025420">
    <property type="entry name" value="DUF4143"/>
</dbReference>
<dbReference type="EMBL" id="JACNLL010000023">
    <property type="protein sequence ID" value="MBC8198737.1"/>
    <property type="molecule type" value="Genomic_DNA"/>
</dbReference>
<dbReference type="Pfam" id="PF13173">
    <property type="entry name" value="AAA_14"/>
    <property type="match status" value="1"/>
</dbReference>
<organism evidence="3 4">
    <name type="scientific">Candidatus Desulfaltia bathyphila</name>
    <dbReference type="NCBI Taxonomy" id="2841697"/>
    <lineage>
        <taxon>Bacteria</taxon>
        <taxon>Pseudomonadati</taxon>
        <taxon>Thermodesulfobacteriota</taxon>
        <taxon>Desulfobacteria</taxon>
        <taxon>Desulfobacterales</taxon>
        <taxon>Desulfobacterales incertae sedis</taxon>
        <taxon>Candidatus Desulfaltia</taxon>
    </lineage>
</organism>
<dbReference type="SUPFAM" id="SSF52540">
    <property type="entry name" value="P-loop containing nucleoside triphosphate hydrolases"/>
    <property type="match status" value="1"/>
</dbReference>
<feature type="domain" description="AAA" evidence="1">
    <location>
        <begin position="12"/>
        <end position="138"/>
    </location>
</feature>
<evidence type="ECO:0000313" key="4">
    <source>
        <dbReference type="Proteomes" id="UP000603545"/>
    </source>
</evidence>
<dbReference type="AlphaFoldDB" id="A0A8J6N6M6"/>
<comment type="caution">
    <text evidence="3">The sequence shown here is derived from an EMBL/GenBank/DDBJ whole genome shotgun (WGS) entry which is preliminary data.</text>
</comment>
<dbReference type="PANTHER" id="PTHR43566:SF2">
    <property type="entry name" value="DUF4143 DOMAIN-CONTAINING PROTEIN"/>
    <property type="match status" value="1"/>
</dbReference>
<dbReference type="Proteomes" id="UP000603545">
    <property type="component" value="Unassembled WGS sequence"/>
</dbReference>
<sequence length="392" mass="45097">MIPRILNLPFKRNSVFLFGPRQVGKSTLIKHLLAQENYIEIDLLKNEVLLKYKTNPELLRSEIEFLARKKDRIYIFIDEVQKCPEILDEVHWLIERFDKQVIFILTGSSARKLKKTSVNMLAGRAWQFFLFPLTHVELGSRFNLKNVLLKGSLPPVIDDQAEDAFRTLNSYAQVYLKEEILNEAIVRNIGAFSRFLDIAADQSGKIVNYSTIARDTGVSSKTVKGYYQILEDTLIAIRLEPFIKSSRKRLVMHPKYYLFDTGVINAVNGRISISSVAGSSIYGMLFEHFIILEVYRLIHYAEKPYRIFHWRSSHGAEVDLIVESTDNLWAIEIKSSPLVKSGNLKGMKSFLKQHSNAIPLCVSSCDRPYSAGEIPIIPWKLLFDEEYLNLLF</sequence>
<proteinExistence type="predicted"/>
<evidence type="ECO:0000259" key="2">
    <source>
        <dbReference type="Pfam" id="PF13635"/>
    </source>
</evidence>
<name>A0A8J6N6M6_9BACT</name>
<gene>
    <name evidence="3" type="ORF">H8E80_01640</name>
</gene>
<keyword evidence="3" id="KW-0067">ATP-binding</keyword>
<dbReference type="PANTHER" id="PTHR43566">
    <property type="entry name" value="CONSERVED PROTEIN"/>
    <property type="match status" value="1"/>
</dbReference>
<keyword evidence="3" id="KW-0547">Nucleotide-binding</keyword>
<dbReference type="Gene3D" id="3.40.50.300">
    <property type="entry name" value="P-loop containing nucleotide triphosphate hydrolases"/>
    <property type="match status" value="1"/>
</dbReference>
<dbReference type="InterPro" id="IPR041682">
    <property type="entry name" value="AAA_14"/>
</dbReference>